<dbReference type="GO" id="GO:0016020">
    <property type="term" value="C:membrane"/>
    <property type="evidence" value="ECO:0007669"/>
    <property type="project" value="UniProtKB-SubCell"/>
</dbReference>
<dbReference type="SUPFAM" id="SSF57850">
    <property type="entry name" value="RING/U-box"/>
    <property type="match status" value="1"/>
</dbReference>
<keyword evidence="4" id="KW-0479">Metal-binding</keyword>
<dbReference type="GeneID" id="103524385"/>
<gene>
    <name evidence="16" type="primary">LOC103524385</name>
</gene>
<evidence type="ECO:0000256" key="4">
    <source>
        <dbReference type="ARBA" id="ARBA00022723"/>
    </source>
</evidence>
<protein>
    <submittedName>
        <fullName evidence="16">E3 ubiquitin-protein ligase MARCH2-like</fullName>
    </submittedName>
</protein>
<evidence type="ECO:0000256" key="8">
    <source>
        <dbReference type="ARBA" id="ARBA00022989"/>
    </source>
</evidence>
<feature type="transmembrane region" description="Helical" evidence="12">
    <location>
        <begin position="208"/>
        <end position="233"/>
    </location>
</feature>
<dbReference type="InterPro" id="IPR013083">
    <property type="entry name" value="Znf_RING/FYVE/PHD"/>
</dbReference>
<dbReference type="InterPro" id="IPR001841">
    <property type="entry name" value="Znf_RING"/>
</dbReference>
<dbReference type="GO" id="GO:0016740">
    <property type="term" value="F:transferase activity"/>
    <property type="evidence" value="ECO:0007669"/>
    <property type="project" value="UniProtKB-KW"/>
</dbReference>
<evidence type="ECO:0000256" key="7">
    <source>
        <dbReference type="ARBA" id="ARBA00022833"/>
    </source>
</evidence>
<feature type="compositionally biased region" description="Basic and acidic residues" evidence="11">
    <location>
        <begin position="66"/>
        <end position="86"/>
    </location>
</feature>
<dbReference type="Proteomes" id="UP000079169">
    <property type="component" value="Unplaced"/>
</dbReference>
<evidence type="ECO:0000256" key="12">
    <source>
        <dbReference type="SAM" id="Phobius"/>
    </source>
</evidence>
<dbReference type="PANTHER" id="PTHR46065">
    <property type="entry name" value="E3 UBIQUITIN-PROTEIN LIGASE MARCH 2/3 FAMILY MEMBER"/>
    <property type="match status" value="1"/>
</dbReference>
<keyword evidence="5 10" id="KW-0863">Zinc-finger</keyword>
<keyword evidence="8 12" id="KW-1133">Transmembrane helix</keyword>
<keyword evidence="9 12" id="KW-0472">Membrane</keyword>
<keyword evidence="2" id="KW-0808">Transferase</keyword>
<accession>A0A1S3DV84</accession>
<dbReference type="SMART" id="SM00744">
    <property type="entry name" value="RINGv"/>
    <property type="match status" value="1"/>
</dbReference>
<evidence type="ECO:0000256" key="3">
    <source>
        <dbReference type="ARBA" id="ARBA00022692"/>
    </source>
</evidence>
<dbReference type="PANTHER" id="PTHR46065:SF3">
    <property type="entry name" value="FI20425P1"/>
    <property type="match status" value="1"/>
</dbReference>
<evidence type="ECO:0000259" key="13">
    <source>
        <dbReference type="PROSITE" id="PS50089"/>
    </source>
</evidence>
<feature type="transmembrane region" description="Helical" evidence="12">
    <location>
        <begin position="175"/>
        <end position="196"/>
    </location>
</feature>
<evidence type="ECO:0000256" key="5">
    <source>
        <dbReference type="ARBA" id="ARBA00022771"/>
    </source>
</evidence>
<dbReference type="STRING" id="121845.A0A1S3DV84"/>
<dbReference type="InterPro" id="IPR011016">
    <property type="entry name" value="Znf_RING-CH"/>
</dbReference>
<evidence type="ECO:0000256" key="9">
    <source>
        <dbReference type="ARBA" id="ARBA00023136"/>
    </source>
</evidence>
<evidence type="ECO:0000313" key="16">
    <source>
        <dbReference type="RefSeq" id="XP_008487620.1"/>
    </source>
</evidence>
<dbReference type="Pfam" id="PF12906">
    <property type="entry name" value="RINGv"/>
    <property type="match status" value="1"/>
</dbReference>
<proteinExistence type="predicted"/>
<keyword evidence="6" id="KW-0833">Ubl conjugation pathway</keyword>
<evidence type="ECO:0000313" key="15">
    <source>
        <dbReference type="Proteomes" id="UP000079169"/>
    </source>
</evidence>
<feature type="region of interest" description="Disordered" evidence="11">
    <location>
        <begin position="1"/>
        <end position="86"/>
    </location>
</feature>
<dbReference type="Gene3D" id="3.30.40.10">
    <property type="entry name" value="Zinc/RING finger domain, C3HC4 (zinc finger)"/>
    <property type="match status" value="1"/>
</dbReference>
<feature type="compositionally biased region" description="Polar residues" evidence="11">
    <location>
        <begin position="1"/>
        <end position="11"/>
    </location>
</feature>
<sequence length="304" mass="33580">MSTSDGSVLESTETKQDLPSEASGTVKVPENLVGTEPPGKDPVHKLVSKQDTPNEASGTVNVSEHPIGKEPPEKKTTGKDAEKDPMHKMMSKVDIPCCSICLDETKKETVRTVCTCHRLVHLSCLEKWLEASRSNQCEICKQKFQIRIEKRYSKPVSVIVWLTTVCSKKTLLSDLVQFFSIGFLIALGIFIIIKSFNERQNVDITSRLISAFGASVMVLIIGTAYGICCYVAFKQYRMTWYNWYLRCNKVTIVFTPSDSHCMNLNSTGGTCCVPVAESAAGGLYCAPRLSGGQTDFTTMCIFSL</sequence>
<feature type="compositionally biased region" description="Polar residues" evidence="11">
    <location>
        <begin position="49"/>
        <end position="62"/>
    </location>
</feature>
<keyword evidence="7" id="KW-0862">Zinc</keyword>
<organism evidence="15 16">
    <name type="scientific">Diaphorina citri</name>
    <name type="common">Asian citrus psyllid</name>
    <dbReference type="NCBI Taxonomy" id="121845"/>
    <lineage>
        <taxon>Eukaryota</taxon>
        <taxon>Metazoa</taxon>
        <taxon>Ecdysozoa</taxon>
        <taxon>Arthropoda</taxon>
        <taxon>Hexapoda</taxon>
        <taxon>Insecta</taxon>
        <taxon>Pterygota</taxon>
        <taxon>Neoptera</taxon>
        <taxon>Paraneoptera</taxon>
        <taxon>Hemiptera</taxon>
        <taxon>Sternorrhyncha</taxon>
        <taxon>Psylloidea</taxon>
        <taxon>Psyllidae</taxon>
        <taxon>Diaphorininae</taxon>
        <taxon>Diaphorina</taxon>
    </lineage>
</organism>
<dbReference type="PaxDb" id="121845-A0A1S3DV84"/>
<keyword evidence="15" id="KW-1185">Reference proteome</keyword>
<dbReference type="OMA" id="TAYGICC"/>
<feature type="domain" description="RING-CH-type" evidence="14">
    <location>
        <begin position="90"/>
        <end position="147"/>
    </location>
</feature>
<dbReference type="GO" id="GO:0008270">
    <property type="term" value="F:zinc ion binding"/>
    <property type="evidence" value="ECO:0007669"/>
    <property type="project" value="UniProtKB-KW"/>
</dbReference>
<evidence type="ECO:0000256" key="11">
    <source>
        <dbReference type="SAM" id="MobiDB-lite"/>
    </source>
</evidence>
<dbReference type="AlphaFoldDB" id="A0A1S3DV84"/>
<dbReference type="PROSITE" id="PS51292">
    <property type="entry name" value="ZF_RING_CH"/>
    <property type="match status" value="1"/>
</dbReference>
<evidence type="ECO:0000256" key="2">
    <source>
        <dbReference type="ARBA" id="ARBA00022679"/>
    </source>
</evidence>
<evidence type="ECO:0000256" key="10">
    <source>
        <dbReference type="PROSITE-ProRule" id="PRU00175"/>
    </source>
</evidence>
<reference evidence="16" key="1">
    <citation type="submission" date="2025-08" db="UniProtKB">
        <authorList>
            <consortium name="RefSeq"/>
        </authorList>
    </citation>
    <scope>IDENTIFICATION</scope>
</reference>
<comment type="subcellular location">
    <subcellularLocation>
        <location evidence="1">Membrane</location>
        <topology evidence="1">Multi-pass membrane protein</topology>
    </subcellularLocation>
</comment>
<dbReference type="PROSITE" id="PS50089">
    <property type="entry name" value="ZF_RING_2"/>
    <property type="match status" value="1"/>
</dbReference>
<feature type="domain" description="RING-type" evidence="13">
    <location>
        <begin position="98"/>
        <end position="141"/>
    </location>
</feature>
<dbReference type="KEGG" id="dci:103524385"/>
<evidence type="ECO:0000259" key="14">
    <source>
        <dbReference type="PROSITE" id="PS51292"/>
    </source>
</evidence>
<evidence type="ECO:0000256" key="1">
    <source>
        <dbReference type="ARBA" id="ARBA00004141"/>
    </source>
</evidence>
<name>A0A1S3DV84_DIACI</name>
<dbReference type="RefSeq" id="XP_008487620.1">
    <property type="nucleotide sequence ID" value="XM_008489398.2"/>
</dbReference>
<keyword evidence="3 12" id="KW-0812">Transmembrane</keyword>
<evidence type="ECO:0000256" key="6">
    <source>
        <dbReference type="ARBA" id="ARBA00022786"/>
    </source>
</evidence>